<dbReference type="Pfam" id="PF00534">
    <property type="entry name" value="Glycos_transf_1"/>
    <property type="match status" value="1"/>
</dbReference>
<keyword evidence="4" id="KW-1185">Reference proteome</keyword>
<organism evidence="3 4">
    <name type="scientific">Ginsengibacter hankyongi</name>
    <dbReference type="NCBI Taxonomy" id="2607284"/>
    <lineage>
        <taxon>Bacteria</taxon>
        <taxon>Pseudomonadati</taxon>
        <taxon>Bacteroidota</taxon>
        <taxon>Chitinophagia</taxon>
        <taxon>Chitinophagales</taxon>
        <taxon>Chitinophagaceae</taxon>
        <taxon>Ginsengibacter</taxon>
    </lineage>
</organism>
<proteinExistence type="predicted"/>
<dbReference type="CDD" id="cd03801">
    <property type="entry name" value="GT4_PimA-like"/>
    <property type="match status" value="1"/>
</dbReference>
<dbReference type="SUPFAM" id="SSF53756">
    <property type="entry name" value="UDP-Glycosyltransferase/glycogen phosphorylase"/>
    <property type="match status" value="1"/>
</dbReference>
<dbReference type="Proteomes" id="UP000326903">
    <property type="component" value="Unassembled WGS sequence"/>
</dbReference>
<sequence length="368" mass="41439">MTSVSGAEKHLLDLLPAAKKLGINCELICICPIKNRTSLLEYCSEMERNAVKTTLFTASSKISYINLARKIAGYIKSNNIQAVHSHLFSADLIVVLVKKLYLKNLITLSTKHGYEEEYLIQYGLGNKKIRNNFYYYISKYVINNTTHNLAVSRSLSRLYVHLRLGKKQMPYIHHGIKLQPPVEKSVRIDENPKILTVGRLSVIKGHTYLIQALPEIIKAFPSIKVILVGDGPLKTDLINEATSLQVIDHIKFAGFAKPEDYSQECQVMILPSLFESFGLVYIESFALKIPVIAFDAEAGNEIIENNETGILVPKGDVSALAEKIIYLLSSSSERERISANAYNEYVSYYNVARMAKETADWYREIIAV</sequence>
<evidence type="ECO:0000313" key="4">
    <source>
        <dbReference type="Proteomes" id="UP000326903"/>
    </source>
</evidence>
<evidence type="ECO:0000313" key="3">
    <source>
        <dbReference type="EMBL" id="KAA9041626.1"/>
    </source>
</evidence>
<accession>A0A5J5IKR0</accession>
<dbReference type="Pfam" id="PF13439">
    <property type="entry name" value="Glyco_transf_4"/>
    <property type="match status" value="1"/>
</dbReference>
<dbReference type="GO" id="GO:0016757">
    <property type="term" value="F:glycosyltransferase activity"/>
    <property type="evidence" value="ECO:0007669"/>
    <property type="project" value="InterPro"/>
</dbReference>
<dbReference type="RefSeq" id="WP_150413746.1">
    <property type="nucleotide sequence ID" value="NZ_VYQF01000001.1"/>
</dbReference>
<feature type="domain" description="Glycosyltransferase subfamily 4-like N-terminal" evidence="2">
    <location>
        <begin position="4"/>
        <end position="178"/>
    </location>
</feature>
<dbReference type="InterPro" id="IPR028098">
    <property type="entry name" value="Glyco_trans_4-like_N"/>
</dbReference>
<protein>
    <submittedName>
        <fullName evidence="3">Glycosyltransferase family 4 protein</fullName>
    </submittedName>
</protein>
<dbReference type="Gene3D" id="3.40.50.2000">
    <property type="entry name" value="Glycogen Phosphorylase B"/>
    <property type="match status" value="2"/>
</dbReference>
<dbReference type="PANTHER" id="PTHR45947:SF14">
    <property type="entry name" value="SLL1723 PROTEIN"/>
    <property type="match status" value="1"/>
</dbReference>
<dbReference type="PANTHER" id="PTHR45947">
    <property type="entry name" value="SULFOQUINOVOSYL TRANSFERASE SQD2"/>
    <property type="match status" value="1"/>
</dbReference>
<evidence type="ECO:0000259" key="2">
    <source>
        <dbReference type="Pfam" id="PF13439"/>
    </source>
</evidence>
<dbReference type="InterPro" id="IPR001296">
    <property type="entry name" value="Glyco_trans_1"/>
</dbReference>
<keyword evidence="3" id="KW-0808">Transferase</keyword>
<dbReference type="EMBL" id="VYQF01000001">
    <property type="protein sequence ID" value="KAA9041626.1"/>
    <property type="molecule type" value="Genomic_DNA"/>
</dbReference>
<name>A0A5J5IKR0_9BACT</name>
<comment type="caution">
    <text evidence="3">The sequence shown here is derived from an EMBL/GenBank/DDBJ whole genome shotgun (WGS) entry which is preliminary data.</text>
</comment>
<reference evidence="3 4" key="1">
    <citation type="submission" date="2019-09" db="EMBL/GenBank/DDBJ databases">
        <title>Draft genome sequence of Ginsengibacter sp. BR5-29.</title>
        <authorList>
            <person name="Im W.-T."/>
        </authorList>
    </citation>
    <scope>NUCLEOTIDE SEQUENCE [LARGE SCALE GENOMIC DNA]</scope>
    <source>
        <strain evidence="3 4">BR5-29</strain>
    </source>
</reference>
<dbReference type="InterPro" id="IPR050194">
    <property type="entry name" value="Glycosyltransferase_grp1"/>
</dbReference>
<dbReference type="AlphaFoldDB" id="A0A5J5IKR0"/>
<gene>
    <name evidence="3" type="ORF">FW778_06285</name>
</gene>
<feature type="domain" description="Glycosyl transferase family 1" evidence="1">
    <location>
        <begin position="185"/>
        <end position="343"/>
    </location>
</feature>
<evidence type="ECO:0000259" key="1">
    <source>
        <dbReference type="Pfam" id="PF00534"/>
    </source>
</evidence>